<gene>
    <name evidence="1" type="ORF">NC653_019777</name>
</gene>
<name>A0AAD6VY44_9ROSI</name>
<organism evidence="1 2">
    <name type="scientific">Populus alba x Populus x berolinensis</name>
    <dbReference type="NCBI Taxonomy" id="444605"/>
    <lineage>
        <taxon>Eukaryota</taxon>
        <taxon>Viridiplantae</taxon>
        <taxon>Streptophyta</taxon>
        <taxon>Embryophyta</taxon>
        <taxon>Tracheophyta</taxon>
        <taxon>Spermatophyta</taxon>
        <taxon>Magnoliopsida</taxon>
        <taxon>eudicotyledons</taxon>
        <taxon>Gunneridae</taxon>
        <taxon>Pentapetalae</taxon>
        <taxon>rosids</taxon>
        <taxon>fabids</taxon>
        <taxon>Malpighiales</taxon>
        <taxon>Salicaceae</taxon>
        <taxon>Saliceae</taxon>
        <taxon>Populus</taxon>
    </lineage>
</organism>
<proteinExistence type="predicted"/>
<evidence type="ECO:0000313" key="2">
    <source>
        <dbReference type="Proteomes" id="UP001164929"/>
    </source>
</evidence>
<comment type="caution">
    <text evidence="1">The sequence shown here is derived from an EMBL/GenBank/DDBJ whole genome shotgun (WGS) entry which is preliminary data.</text>
</comment>
<dbReference type="Proteomes" id="UP001164929">
    <property type="component" value="Chromosome 7"/>
</dbReference>
<keyword evidence="2" id="KW-1185">Reference proteome</keyword>
<dbReference type="AlphaFoldDB" id="A0AAD6VY44"/>
<reference evidence="1" key="1">
    <citation type="journal article" date="2023" name="Mol. Ecol. Resour.">
        <title>Chromosome-level genome assembly of a triploid poplar Populus alba 'Berolinensis'.</title>
        <authorList>
            <person name="Chen S."/>
            <person name="Yu Y."/>
            <person name="Wang X."/>
            <person name="Wang S."/>
            <person name="Zhang T."/>
            <person name="Zhou Y."/>
            <person name="He R."/>
            <person name="Meng N."/>
            <person name="Wang Y."/>
            <person name="Liu W."/>
            <person name="Liu Z."/>
            <person name="Liu J."/>
            <person name="Guo Q."/>
            <person name="Huang H."/>
            <person name="Sederoff R.R."/>
            <person name="Wang G."/>
            <person name="Qu G."/>
            <person name="Chen S."/>
        </authorList>
    </citation>
    <scope>NUCLEOTIDE SEQUENCE</scope>
    <source>
        <strain evidence="1">SC-2020</strain>
    </source>
</reference>
<sequence>MAMNTWDMHDEIESNTSDGAAKKYDLEGRFPASNAYRELVSILFKLHRLPEKKIRNSVWAEKSDEQSKEAILSLIETLHLYSNGEGPFAASLRNYQKGDRVGISRKPLMKTL</sequence>
<accession>A0AAD6VY44</accession>
<evidence type="ECO:0000313" key="1">
    <source>
        <dbReference type="EMBL" id="KAJ6991714.1"/>
    </source>
</evidence>
<dbReference type="EMBL" id="JAQIZT010000007">
    <property type="protein sequence ID" value="KAJ6991714.1"/>
    <property type="molecule type" value="Genomic_DNA"/>
</dbReference>
<protein>
    <submittedName>
        <fullName evidence="1">Uncharacterized protein</fullName>
    </submittedName>
</protein>